<proteinExistence type="predicted"/>
<keyword evidence="10" id="KW-1185">Reference proteome</keyword>
<keyword evidence="4 7" id="KW-0812">Transmembrane</keyword>
<reference evidence="9 10" key="1">
    <citation type="submission" date="2019-03" db="EMBL/GenBank/DDBJ databases">
        <title>Genomic Encyclopedia of Type Strains, Phase IV (KMG-IV): sequencing the most valuable type-strain genomes for metagenomic binning, comparative biology and taxonomic classification.</title>
        <authorList>
            <person name="Goeker M."/>
        </authorList>
    </citation>
    <scope>NUCLEOTIDE SEQUENCE [LARGE SCALE GENOMIC DNA]</scope>
    <source>
        <strain evidence="9 10">LX-B</strain>
    </source>
</reference>
<feature type="transmembrane region" description="Helical" evidence="7">
    <location>
        <begin position="357"/>
        <end position="377"/>
    </location>
</feature>
<keyword evidence="5 7" id="KW-1133">Transmembrane helix</keyword>
<evidence type="ECO:0000313" key="10">
    <source>
        <dbReference type="Proteomes" id="UP000295008"/>
    </source>
</evidence>
<gene>
    <name evidence="9" type="ORF">EDC14_104839</name>
</gene>
<feature type="transmembrane region" description="Helical" evidence="7">
    <location>
        <begin position="59"/>
        <end position="80"/>
    </location>
</feature>
<sequence>MSVHTIQYRLQRAFPALSHRNFRLFWTGQCISLIGTWMQNIGQDWLVLQLTHSPFKLGVVSAIQFAPMMFFALFAGAIADRLPKRKVLMATQFSLMILAAVLATLTYLKVIQYWHVLILAGFLGAVNTIDMPTRQSFFVELVGKEDLMNAIALNSTIFNLARIVGPAVAGFLIGLVGIAACFYLNALSFVAVLFGIWLIDVRPSVASARRQSFRDILEDTRAGLRYILTEPKLYWTLLLLALISLFVINFNIFVPLFAKENLKQAALGYGLLMTAMGVGSLGGALTLATRSRSGPNPRVLGGGAAGMSVLLILLGFVNRYWLAALILLLIGYCMISFTASANTLLQLNSDDSMRGRVMGLYSLVFGGVTPIGSLLAGKVAENAGISMGMLFCGAVGVLSCLLVYLGYRQRVSRRGPAAWG</sequence>
<feature type="transmembrane region" description="Helical" evidence="7">
    <location>
        <begin position="182"/>
        <end position="201"/>
    </location>
</feature>
<feature type="domain" description="Major facilitator superfamily (MFS) profile" evidence="8">
    <location>
        <begin position="1"/>
        <end position="411"/>
    </location>
</feature>
<evidence type="ECO:0000256" key="4">
    <source>
        <dbReference type="ARBA" id="ARBA00022692"/>
    </source>
</evidence>
<evidence type="ECO:0000256" key="3">
    <source>
        <dbReference type="ARBA" id="ARBA00022475"/>
    </source>
</evidence>
<evidence type="ECO:0000256" key="5">
    <source>
        <dbReference type="ARBA" id="ARBA00022989"/>
    </source>
</evidence>
<evidence type="ECO:0000256" key="2">
    <source>
        <dbReference type="ARBA" id="ARBA00022448"/>
    </source>
</evidence>
<evidence type="ECO:0000259" key="8">
    <source>
        <dbReference type="PROSITE" id="PS50850"/>
    </source>
</evidence>
<dbReference type="GO" id="GO:0005886">
    <property type="term" value="C:plasma membrane"/>
    <property type="evidence" value="ECO:0007669"/>
    <property type="project" value="UniProtKB-SubCell"/>
</dbReference>
<keyword evidence="3" id="KW-1003">Cell membrane</keyword>
<dbReference type="EMBL" id="SLUN01000048">
    <property type="protein sequence ID" value="TCL56826.1"/>
    <property type="molecule type" value="Genomic_DNA"/>
</dbReference>
<dbReference type="PANTHER" id="PTHR23513">
    <property type="entry name" value="INTEGRAL MEMBRANE EFFLUX PROTEIN-RELATED"/>
    <property type="match status" value="1"/>
</dbReference>
<organism evidence="9 10">
    <name type="scientific">Hydrogenispora ethanolica</name>
    <dbReference type="NCBI Taxonomy" id="1082276"/>
    <lineage>
        <taxon>Bacteria</taxon>
        <taxon>Bacillati</taxon>
        <taxon>Bacillota</taxon>
        <taxon>Hydrogenispora</taxon>
    </lineage>
</organism>
<feature type="transmembrane region" description="Helical" evidence="7">
    <location>
        <begin position="21"/>
        <end position="39"/>
    </location>
</feature>
<keyword evidence="2" id="KW-0813">Transport</keyword>
<dbReference type="PROSITE" id="PS50850">
    <property type="entry name" value="MFS"/>
    <property type="match status" value="1"/>
</dbReference>
<dbReference type="CDD" id="cd06173">
    <property type="entry name" value="MFS_MefA_like"/>
    <property type="match status" value="1"/>
</dbReference>
<dbReference type="AlphaFoldDB" id="A0A4R1QSF6"/>
<dbReference type="Proteomes" id="UP000295008">
    <property type="component" value="Unassembled WGS sequence"/>
</dbReference>
<name>A0A4R1QSF6_HYDET</name>
<dbReference type="Pfam" id="PF05977">
    <property type="entry name" value="MFS_3"/>
    <property type="match status" value="1"/>
</dbReference>
<accession>A0A4R1QSF6</accession>
<dbReference type="PANTHER" id="PTHR23513:SF11">
    <property type="entry name" value="STAPHYLOFERRIN A TRANSPORTER"/>
    <property type="match status" value="1"/>
</dbReference>
<comment type="subcellular location">
    <subcellularLocation>
        <location evidence="1">Cell membrane</location>
        <topology evidence="1">Multi-pass membrane protein</topology>
    </subcellularLocation>
</comment>
<feature type="transmembrane region" description="Helical" evidence="7">
    <location>
        <begin position="150"/>
        <end position="176"/>
    </location>
</feature>
<feature type="transmembrane region" description="Helical" evidence="7">
    <location>
        <begin position="323"/>
        <end position="345"/>
    </location>
</feature>
<feature type="transmembrane region" description="Helical" evidence="7">
    <location>
        <begin position="383"/>
        <end position="405"/>
    </location>
</feature>
<dbReference type="InterPro" id="IPR036259">
    <property type="entry name" value="MFS_trans_sf"/>
</dbReference>
<comment type="caution">
    <text evidence="9">The sequence shown here is derived from an EMBL/GenBank/DDBJ whole genome shotgun (WGS) entry which is preliminary data.</text>
</comment>
<dbReference type="InterPro" id="IPR020846">
    <property type="entry name" value="MFS_dom"/>
</dbReference>
<evidence type="ECO:0000256" key="1">
    <source>
        <dbReference type="ARBA" id="ARBA00004651"/>
    </source>
</evidence>
<keyword evidence="6 7" id="KW-0472">Membrane</keyword>
<evidence type="ECO:0000256" key="6">
    <source>
        <dbReference type="ARBA" id="ARBA00023136"/>
    </source>
</evidence>
<feature type="transmembrane region" description="Helical" evidence="7">
    <location>
        <begin position="111"/>
        <end position="129"/>
    </location>
</feature>
<feature type="transmembrane region" description="Helical" evidence="7">
    <location>
        <begin position="87"/>
        <end position="105"/>
    </location>
</feature>
<dbReference type="Gene3D" id="1.20.1250.20">
    <property type="entry name" value="MFS general substrate transporter like domains"/>
    <property type="match status" value="1"/>
</dbReference>
<dbReference type="SUPFAM" id="SSF103473">
    <property type="entry name" value="MFS general substrate transporter"/>
    <property type="match status" value="1"/>
</dbReference>
<dbReference type="InterPro" id="IPR010290">
    <property type="entry name" value="TM_effector"/>
</dbReference>
<feature type="transmembrane region" description="Helical" evidence="7">
    <location>
        <begin position="299"/>
        <end position="317"/>
    </location>
</feature>
<evidence type="ECO:0000256" key="7">
    <source>
        <dbReference type="SAM" id="Phobius"/>
    </source>
</evidence>
<feature type="transmembrane region" description="Helical" evidence="7">
    <location>
        <begin position="233"/>
        <end position="254"/>
    </location>
</feature>
<protein>
    <submittedName>
        <fullName evidence="9">Putative MFS family arabinose efflux permease</fullName>
    </submittedName>
</protein>
<feature type="transmembrane region" description="Helical" evidence="7">
    <location>
        <begin position="266"/>
        <end position="287"/>
    </location>
</feature>
<dbReference type="GO" id="GO:0022857">
    <property type="term" value="F:transmembrane transporter activity"/>
    <property type="evidence" value="ECO:0007669"/>
    <property type="project" value="InterPro"/>
</dbReference>
<evidence type="ECO:0000313" key="9">
    <source>
        <dbReference type="EMBL" id="TCL56826.1"/>
    </source>
</evidence>